<dbReference type="PRINTS" id="PR00032">
    <property type="entry name" value="HTHARAC"/>
</dbReference>
<dbReference type="SUPFAM" id="SSF52317">
    <property type="entry name" value="Class I glutamine amidotransferase-like"/>
    <property type="match status" value="1"/>
</dbReference>
<gene>
    <name evidence="5" type="ORF">O4H49_04760</name>
</gene>
<sequence length="325" mass="36742">MYLFGKPATEKPQKIAFLLVPGFSLLCFSSALEPMRAANIKAGEKLYEWKIYSISGASVRASNNMDINVDAELSPSLQIPVLIICASYDVEKSYTETLASNLRKLRSKGTEFGGMDTGSEILAKAGLLNGYKATVHWENFESFTETFPNVQAERDLYVVDRNRFTSGGGTTSLDMMLQLIRVQYGLKLSTEVADQFIYQRFREGNNPQRLASQNPLIMNNPVLSRTIEMMEANIETPYLIPELAQEIETSVRELERLFKKYLKSSPGSYYRNLRLDVAQRLLKQTDLSILDVAIRCGFNSATSFARSYRNRYGQAPRTSRMIIQP</sequence>
<keyword evidence="3" id="KW-0804">Transcription</keyword>
<keyword evidence="6" id="KW-1185">Reference proteome</keyword>
<dbReference type="InterPro" id="IPR029062">
    <property type="entry name" value="Class_I_gatase-like"/>
</dbReference>
<accession>A0ABT4LG48</accession>
<dbReference type="InterPro" id="IPR052158">
    <property type="entry name" value="INH-QAR"/>
</dbReference>
<dbReference type="SUPFAM" id="SSF46689">
    <property type="entry name" value="Homeodomain-like"/>
    <property type="match status" value="2"/>
</dbReference>
<dbReference type="Pfam" id="PF12833">
    <property type="entry name" value="HTH_18"/>
    <property type="match status" value="1"/>
</dbReference>
<comment type="caution">
    <text evidence="5">The sequence shown here is derived from an EMBL/GenBank/DDBJ whole genome shotgun (WGS) entry which is preliminary data.</text>
</comment>
<evidence type="ECO:0000313" key="6">
    <source>
        <dbReference type="Proteomes" id="UP001069802"/>
    </source>
</evidence>
<dbReference type="RefSeq" id="WP_269422287.1">
    <property type="nucleotide sequence ID" value="NZ_JAPWGY010000002.1"/>
</dbReference>
<dbReference type="PANTHER" id="PTHR43130:SF3">
    <property type="entry name" value="HTH-TYPE TRANSCRIPTIONAL REGULATOR RV1931C"/>
    <property type="match status" value="1"/>
</dbReference>
<reference evidence="5" key="1">
    <citation type="submission" date="2022-12" db="EMBL/GenBank/DDBJ databases">
        <title>Bacterial isolates from different developmental stages of Nematostella vectensis.</title>
        <authorList>
            <person name="Fraune S."/>
        </authorList>
    </citation>
    <scope>NUCLEOTIDE SEQUENCE</scope>
    <source>
        <strain evidence="5">G21630-S1</strain>
    </source>
</reference>
<dbReference type="SMART" id="SM00342">
    <property type="entry name" value="HTH_ARAC"/>
    <property type="match status" value="1"/>
</dbReference>
<evidence type="ECO:0000259" key="4">
    <source>
        <dbReference type="PROSITE" id="PS01124"/>
    </source>
</evidence>
<dbReference type="PROSITE" id="PS01124">
    <property type="entry name" value="HTH_ARAC_FAMILY_2"/>
    <property type="match status" value="1"/>
</dbReference>
<proteinExistence type="predicted"/>
<evidence type="ECO:0000313" key="5">
    <source>
        <dbReference type="EMBL" id="MCZ4280075.1"/>
    </source>
</evidence>
<dbReference type="InterPro" id="IPR020449">
    <property type="entry name" value="Tscrpt_reg_AraC-type_HTH"/>
</dbReference>
<dbReference type="Gene3D" id="3.40.50.880">
    <property type="match status" value="1"/>
</dbReference>
<dbReference type="InterPro" id="IPR018060">
    <property type="entry name" value="HTH_AraC"/>
</dbReference>
<evidence type="ECO:0000256" key="1">
    <source>
        <dbReference type="ARBA" id="ARBA00023015"/>
    </source>
</evidence>
<dbReference type="CDD" id="cd03136">
    <property type="entry name" value="GATase1_AraC_ArgR_like"/>
    <property type="match status" value="1"/>
</dbReference>
<evidence type="ECO:0000256" key="2">
    <source>
        <dbReference type="ARBA" id="ARBA00023125"/>
    </source>
</evidence>
<organism evidence="5 6">
    <name type="scientific">Kiloniella laminariae</name>
    <dbReference type="NCBI Taxonomy" id="454162"/>
    <lineage>
        <taxon>Bacteria</taxon>
        <taxon>Pseudomonadati</taxon>
        <taxon>Pseudomonadota</taxon>
        <taxon>Alphaproteobacteria</taxon>
        <taxon>Rhodospirillales</taxon>
        <taxon>Kiloniellaceae</taxon>
        <taxon>Kiloniella</taxon>
    </lineage>
</organism>
<dbReference type="Gene3D" id="1.10.10.60">
    <property type="entry name" value="Homeodomain-like"/>
    <property type="match status" value="1"/>
</dbReference>
<dbReference type="EMBL" id="JAPWGY010000002">
    <property type="protein sequence ID" value="MCZ4280075.1"/>
    <property type="molecule type" value="Genomic_DNA"/>
</dbReference>
<dbReference type="InterPro" id="IPR018062">
    <property type="entry name" value="HTH_AraC-typ_CS"/>
</dbReference>
<protein>
    <submittedName>
        <fullName evidence="5">GlxA family transcriptional regulator</fullName>
    </submittedName>
</protein>
<dbReference type="InterPro" id="IPR009057">
    <property type="entry name" value="Homeodomain-like_sf"/>
</dbReference>
<keyword evidence="2" id="KW-0238">DNA-binding</keyword>
<dbReference type="InterPro" id="IPR002818">
    <property type="entry name" value="DJ-1/PfpI"/>
</dbReference>
<keyword evidence="1" id="KW-0805">Transcription regulation</keyword>
<dbReference type="PANTHER" id="PTHR43130">
    <property type="entry name" value="ARAC-FAMILY TRANSCRIPTIONAL REGULATOR"/>
    <property type="match status" value="1"/>
</dbReference>
<dbReference type="PROSITE" id="PS00041">
    <property type="entry name" value="HTH_ARAC_FAMILY_1"/>
    <property type="match status" value="1"/>
</dbReference>
<feature type="domain" description="HTH araC/xylS-type" evidence="4">
    <location>
        <begin position="224"/>
        <end position="322"/>
    </location>
</feature>
<dbReference type="Pfam" id="PF01965">
    <property type="entry name" value="DJ-1_PfpI"/>
    <property type="match status" value="1"/>
</dbReference>
<evidence type="ECO:0000256" key="3">
    <source>
        <dbReference type="ARBA" id="ARBA00023163"/>
    </source>
</evidence>
<name>A0ABT4LG48_9PROT</name>
<dbReference type="Proteomes" id="UP001069802">
    <property type="component" value="Unassembled WGS sequence"/>
</dbReference>